<reference evidence="1 2" key="1">
    <citation type="submission" date="2016-06" db="EMBL/GenBank/DDBJ databases">
        <authorList>
            <person name="Kjaerup R.B."/>
            <person name="Dalgaard T.S."/>
            <person name="Juul-Madsen H.R."/>
        </authorList>
    </citation>
    <scope>NUCLEOTIDE SEQUENCE [LARGE SCALE GENOMIC DNA]</scope>
    <source>
        <strain evidence="1">2</strain>
    </source>
</reference>
<protein>
    <submittedName>
        <fullName evidence="1">Uncharacterized protein</fullName>
    </submittedName>
</protein>
<proteinExistence type="predicted"/>
<dbReference type="EMBL" id="FLQY01000364">
    <property type="protein sequence ID" value="SBT10708.1"/>
    <property type="molecule type" value="Genomic_DNA"/>
</dbReference>
<evidence type="ECO:0000313" key="2">
    <source>
        <dbReference type="Proteomes" id="UP000199600"/>
    </source>
</evidence>
<dbReference type="AlphaFoldDB" id="A0A1A8Y2T3"/>
<name>A0A1A8Y2T3_9RHOO</name>
<gene>
    <name evidence="1" type="ORF">PROAA_610068</name>
</gene>
<organism evidence="1 2">
    <name type="scientific">Candidatus Propionivibrio aalborgensis</name>
    <dbReference type="NCBI Taxonomy" id="1860101"/>
    <lineage>
        <taxon>Bacteria</taxon>
        <taxon>Pseudomonadati</taxon>
        <taxon>Pseudomonadota</taxon>
        <taxon>Betaproteobacteria</taxon>
        <taxon>Rhodocyclales</taxon>
        <taxon>Rhodocyclaceae</taxon>
        <taxon>Propionivibrio</taxon>
    </lineage>
</organism>
<evidence type="ECO:0000313" key="1">
    <source>
        <dbReference type="EMBL" id="SBT10708.1"/>
    </source>
</evidence>
<accession>A0A1A8Y2T3</accession>
<sequence length="23" mass="2709">MDIVIVVTQSNNVKLFVYLRKKT</sequence>
<dbReference type="Proteomes" id="UP000199600">
    <property type="component" value="Unassembled WGS sequence"/>
</dbReference>
<keyword evidence="2" id="KW-1185">Reference proteome</keyword>